<feature type="domain" description="Penicillin-binding protein dimerisation" evidence="6">
    <location>
        <begin position="88"/>
        <end position="196"/>
    </location>
</feature>
<dbReference type="PANTHER" id="PTHR30627:SF1">
    <property type="entry name" value="PEPTIDOGLYCAN D,D-TRANSPEPTIDASE FTSI"/>
    <property type="match status" value="1"/>
</dbReference>
<name>A0ABV2IUE9_9HYPH</name>
<keyword evidence="2" id="KW-0645">Protease</keyword>
<feature type="transmembrane region" description="Helical" evidence="4">
    <location>
        <begin position="48"/>
        <end position="67"/>
    </location>
</feature>
<evidence type="ECO:0000256" key="2">
    <source>
        <dbReference type="ARBA" id="ARBA00022645"/>
    </source>
</evidence>
<dbReference type="InterPro" id="IPR005311">
    <property type="entry name" value="PBP_dimer"/>
</dbReference>
<keyword evidence="2" id="KW-0121">Carboxypeptidase</keyword>
<feature type="domain" description="Penicillin-binding protein transpeptidase" evidence="5">
    <location>
        <begin position="261"/>
        <end position="550"/>
    </location>
</feature>
<organism evidence="7 8">
    <name type="scientific">Rhizobium aquaticum</name>
    <dbReference type="NCBI Taxonomy" id="1549636"/>
    <lineage>
        <taxon>Bacteria</taxon>
        <taxon>Pseudomonadati</taxon>
        <taxon>Pseudomonadota</taxon>
        <taxon>Alphaproteobacteria</taxon>
        <taxon>Hyphomicrobiales</taxon>
        <taxon>Rhizobiaceae</taxon>
        <taxon>Rhizobium/Agrobacterium group</taxon>
        <taxon>Rhizobium</taxon>
    </lineage>
</organism>
<dbReference type="Pfam" id="PF03717">
    <property type="entry name" value="PBP_dimer"/>
    <property type="match status" value="1"/>
</dbReference>
<keyword evidence="4" id="KW-0812">Transmembrane</keyword>
<keyword evidence="7" id="KW-0132">Cell division</keyword>
<dbReference type="PANTHER" id="PTHR30627">
    <property type="entry name" value="PEPTIDOGLYCAN D,D-TRANSPEPTIDASE"/>
    <property type="match status" value="1"/>
</dbReference>
<keyword evidence="4" id="KW-1133">Transmembrane helix</keyword>
<evidence type="ECO:0000259" key="5">
    <source>
        <dbReference type="Pfam" id="PF00905"/>
    </source>
</evidence>
<dbReference type="RefSeq" id="WP_354554697.1">
    <property type="nucleotide sequence ID" value="NZ_JBEPMB010000001.1"/>
</dbReference>
<dbReference type="Gene3D" id="3.40.710.10">
    <property type="entry name" value="DD-peptidase/beta-lactamase superfamily"/>
    <property type="match status" value="1"/>
</dbReference>
<accession>A0ABV2IUE9</accession>
<evidence type="ECO:0000256" key="3">
    <source>
        <dbReference type="ARBA" id="ARBA00023136"/>
    </source>
</evidence>
<evidence type="ECO:0000256" key="4">
    <source>
        <dbReference type="SAM" id="Phobius"/>
    </source>
</evidence>
<sequence length="584" mass="63099">MSFLSRIMNIKSKAHFSATPRGARRAGDGKARFEGTLKRSGAQAKSRVGIIFAGFTVAYLVIGGRLVEYGMAKPETVSSIMPSDNLLASRPDILDRNGQVLATDIRTVSLYAEPSKIIDPDEALEELTSVLPDLEPKSTYRKLSSKSHFQWLRRQLTPRQQSQILALGIPGIGFRPEKRRFYPGGATASHVLGLVNIDNRGIAGMEKYVDSQGLADLAAVGMTNDAKLEPVKLSIDLRVQNALRDVLVDGMQRYQGIGAGGVVLNAHTGEVVALASYPDFDPNEPTHALDPDRLNRVSAGTYEMGSTFKAFTIAMGLDYGTMTLNTTFDATKPLYIGGFTIHDFHGTRRVLTVDEVFVHSSNIGAARMADAVGIDAHKAFLQRMGLLSRMDTELPEVASPSQPRTWKRINSMTIAYGHGVATTPLQTAMAGAALVNGGYLIQPTFLPRTREAADKIAVKVVKDSTVRDMRKLFRDNVVESVGSGKQAGVPGFDVGGKTGTAEKLVRGRYVNGHNFNAFLSAFPMSDPQYVVLVFIDDPRTGERNSNIAGNTATPMVGRVIARVAPLLGVQPKFGPDGSATLVSY</sequence>
<keyword evidence="3 4" id="KW-0472">Membrane</keyword>
<keyword evidence="8" id="KW-1185">Reference proteome</keyword>
<dbReference type="GO" id="GO:0051301">
    <property type="term" value="P:cell division"/>
    <property type="evidence" value="ECO:0007669"/>
    <property type="project" value="UniProtKB-KW"/>
</dbReference>
<dbReference type="InterPro" id="IPR036138">
    <property type="entry name" value="PBP_dimer_sf"/>
</dbReference>
<evidence type="ECO:0000259" key="6">
    <source>
        <dbReference type="Pfam" id="PF03717"/>
    </source>
</evidence>
<dbReference type="InterPro" id="IPR012338">
    <property type="entry name" value="Beta-lactam/transpept-like"/>
</dbReference>
<evidence type="ECO:0000313" key="7">
    <source>
        <dbReference type="EMBL" id="MET3612111.1"/>
    </source>
</evidence>
<dbReference type="Gene3D" id="3.90.1310.10">
    <property type="entry name" value="Penicillin-binding protein 2a (Domain 2)"/>
    <property type="match status" value="1"/>
</dbReference>
<keyword evidence="7" id="KW-0131">Cell cycle</keyword>
<dbReference type="SUPFAM" id="SSF56601">
    <property type="entry name" value="beta-lactamase/transpeptidase-like"/>
    <property type="match status" value="1"/>
</dbReference>
<dbReference type="InterPro" id="IPR050515">
    <property type="entry name" value="Beta-lactam/transpept"/>
</dbReference>
<proteinExistence type="predicted"/>
<dbReference type="Proteomes" id="UP001549047">
    <property type="component" value="Unassembled WGS sequence"/>
</dbReference>
<gene>
    <name evidence="7" type="ORF">ABID16_000416</name>
</gene>
<keyword evidence="2" id="KW-0378">Hydrolase</keyword>
<dbReference type="SUPFAM" id="SSF56519">
    <property type="entry name" value="Penicillin binding protein dimerisation domain"/>
    <property type="match status" value="1"/>
</dbReference>
<reference evidence="7 8" key="1">
    <citation type="submission" date="2024-06" db="EMBL/GenBank/DDBJ databases">
        <title>Genomic Encyclopedia of Type Strains, Phase IV (KMG-IV): sequencing the most valuable type-strain genomes for metagenomic binning, comparative biology and taxonomic classification.</title>
        <authorList>
            <person name="Goeker M."/>
        </authorList>
    </citation>
    <scope>NUCLEOTIDE SEQUENCE [LARGE SCALE GENOMIC DNA]</scope>
    <source>
        <strain evidence="7 8">DSM 29780</strain>
    </source>
</reference>
<evidence type="ECO:0000256" key="1">
    <source>
        <dbReference type="ARBA" id="ARBA00004370"/>
    </source>
</evidence>
<dbReference type="Gene3D" id="3.30.450.330">
    <property type="match status" value="1"/>
</dbReference>
<dbReference type="InterPro" id="IPR001460">
    <property type="entry name" value="PCN-bd_Tpept"/>
</dbReference>
<evidence type="ECO:0000313" key="8">
    <source>
        <dbReference type="Proteomes" id="UP001549047"/>
    </source>
</evidence>
<dbReference type="EMBL" id="JBEPMB010000001">
    <property type="protein sequence ID" value="MET3612111.1"/>
    <property type="molecule type" value="Genomic_DNA"/>
</dbReference>
<dbReference type="Pfam" id="PF00905">
    <property type="entry name" value="Transpeptidase"/>
    <property type="match status" value="1"/>
</dbReference>
<protein>
    <submittedName>
        <fullName evidence="7">Cell division protein FtsI (Penicillin-binding protein 3)</fullName>
    </submittedName>
</protein>
<comment type="caution">
    <text evidence="7">The sequence shown here is derived from an EMBL/GenBank/DDBJ whole genome shotgun (WGS) entry which is preliminary data.</text>
</comment>
<comment type="subcellular location">
    <subcellularLocation>
        <location evidence="1">Membrane</location>
    </subcellularLocation>
</comment>